<dbReference type="PANTHER" id="PTHR24305">
    <property type="entry name" value="CYTOCHROME P450"/>
    <property type="match status" value="1"/>
</dbReference>
<reference evidence="7 8" key="1">
    <citation type="submission" date="2016-10" db="EMBL/GenBank/DDBJ databases">
        <authorList>
            <person name="Cai Z."/>
        </authorList>
    </citation>
    <scope>NUCLEOTIDE SEQUENCE [LARGE SCALE GENOMIC DNA]</scope>
</reference>
<keyword evidence="5 6" id="KW-0349">Heme</keyword>
<evidence type="ECO:0008006" key="9">
    <source>
        <dbReference type="Google" id="ProtNLM"/>
    </source>
</evidence>
<proteinExistence type="inferred from homology"/>
<dbReference type="SUPFAM" id="SSF48264">
    <property type="entry name" value="Cytochrome P450"/>
    <property type="match status" value="1"/>
</dbReference>
<dbReference type="GO" id="GO:0005506">
    <property type="term" value="F:iron ion binding"/>
    <property type="evidence" value="ECO:0007669"/>
    <property type="project" value="InterPro"/>
</dbReference>
<dbReference type="PROSITE" id="PS00086">
    <property type="entry name" value="CYTOCHROME_P450"/>
    <property type="match status" value="1"/>
</dbReference>
<dbReference type="InterPro" id="IPR050121">
    <property type="entry name" value="Cytochrome_P450_monoxygenase"/>
</dbReference>
<evidence type="ECO:0000256" key="3">
    <source>
        <dbReference type="ARBA" id="ARBA00022723"/>
    </source>
</evidence>
<dbReference type="InterPro" id="IPR036396">
    <property type="entry name" value="Cyt_P450_sf"/>
</dbReference>
<comment type="cofactor">
    <cofactor evidence="1 5">
        <name>heme</name>
        <dbReference type="ChEBI" id="CHEBI:30413"/>
    </cofactor>
</comment>
<organism evidence="7 8">
    <name type="scientific">Tetradesmus obliquus</name>
    <name type="common">Green alga</name>
    <name type="synonym">Acutodesmus obliquus</name>
    <dbReference type="NCBI Taxonomy" id="3088"/>
    <lineage>
        <taxon>Eukaryota</taxon>
        <taxon>Viridiplantae</taxon>
        <taxon>Chlorophyta</taxon>
        <taxon>core chlorophytes</taxon>
        <taxon>Chlorophyceae</taxon>
        <taxon>CS clade</taxon>
        <taxon>Sphaeropleales</taxon>
        <taxon>Scenedesmaceae</taxon>
        <taxon>Tetradesmus</taxon>
    </lineage>
</organism>
<name>A0A383VPT8_TETOB</name>
<keyword evidence="6" id="KW-0560">Oxidoreductase</keyword>
<dbReference type="Proteomes" id="UP000256970">
    <property type="component" value="Unassembled WGS sequence"/>
</dbReference>
<dbReference type="GO" id="GO:0020037">
    <property type="term" value="F:heme binding"/>
    <property type="evidence" value="ECO:0007669"/>
    <property type="project" value="InterPro"/>
</dbReference>
<protein>
    <recommendedName>
        <fullName evidence="9">Cytochrome P450</fullName>
    </recommendedName>
</protein>
<keyword evidence="4 5" id="KW-0408">Iron</keyword>
<evidence type="ECO:0000256" key="4">
    <source>
        <dbReference type="ARBA" id="ARBA00023004"/>
    </source>
</evidence>
<feature type="binding site" description="axial binding residue" evidence="5">
    <location>
        <position position="459"/>
    </location>
    <ligand>
        <name>heme</name>
        <dbReference type="ChEBI" id="CHEBI:30413"/>
    </ligand>
    <ligandPart>
        <name>Fe</name>
        <dbReference type="ChEBI" id="CHEBI:18248"/>
    </ligandPart>
</feature>
<dbReference type="InterPro" id="IPR017972">
    <property type="entry name" value="Cyt_P450_CS"/>
</dbReference>
<evidence type="ECO:0000313" key="7">
    <source>
        <dbReference type="EMBL" id="SZX66762.1"/>
    </source>
</evidence>
<dbReference type="PRINTS" id="PR00465">
    <property type="entry name" value="EP450IV"/>
</dbReference>
<evidence type="ECO:0000256" key="5">
    <source>
        <dbReference type="PIRSR" id="PIRSR602403-1"/>
    </source>
</evidence>
<evidence type="ECO:0000256" key="6">
    <source>
        <dbReference type="RuleBase" id="RU000461"/>
    </source>
</evidence>
<comment type="similarity">
    <text evidence="2 6">Belongs to the cytochrome P450 family.</text>
</comment>
<evidence type="ECO:0000256" key="2">
    <source>
        <dbReference type="ARBA" id="ARBA00010617"/>
    </source>
</evidence>
<dbReference type="CDD" id="cd00302">
    <property type="entry name" value="cytochrome_P450"/>
    <property type="match status" value="1"/>
</dbReference>
<gene>
    <name evidence="7" type="ORF">BQ4739_LOCUS7177</name>
</gene>
<dbReference type="InterPro" id="IPR002403">
    <property type="entry name" value="Cyt_P450_E_grp-IV"/>
</dbReference>
<evidence type="ECO:0000313" key="8">
    <source>
        <dbReference type="Proteomes" id="UP000256970"/>
    </source>
</evidence>
<dbReference type="GO" id="GO:0016705">
    <property type="term" value="F:oxidoreductase activity, acting on paired donors, with incorporation or reduction of molecular oxygen"/>
    <property type="evidence" value="ECO:0007669"/>
    <property type="project" value="InterPro"/>
</dbReference>
<accession>A0A383VPT8</accession>
<sequence>MAKPFSEMPTSECLLSNALKLTSLDFHRKVYAMAETYGGIFKIKAPGKTVVVVTDPALLAQLTAQEFTGVSKPADLYETFAILCSTTTPPTYPLLALGNENDGQARWRTIRDGFAPAFAANAVPQYVPILAEEAGKVLRQVGAQTLDIFELVGRISLSATGHIMFGYDAFKCTDLDQPCDFLRDIITARKGAVGAARSLLVKLQQQFCPFAHDVQDYNDSLKGVRKKYEEIYAEMEGAAAAAPVAAAAAAAAAAGGPPTILQAFQSTRDYKYPDCPGSKMSKEDTVALIGNLVVAGTLPAATAAVYTLCLIATSPEVQAKVHAELDASGLSSSSSSSSSISPREFAASDVGHLPYLEKVIKEAMRVNSAVPQVNRATAADIELGGYAVPKGTLLFLSMGGMHASPHNFLEPHRFYPERWALQQAGDAAAGNGAGAATWTGNSGDLAGSYAPFSSGIRACLGQHWARLAIMGTVASVLGRFKLASPRSMTVESLAAGETFSVSVYPRAPLLLTFTPRAAAG</sequence>
<dbReference type="AlphaFoldDB" id="A0A383VPT8"/>
<dbReference type="PANTHER" id="PTHR24305:SF166">
    <property type="entry name" value="CYTOCHROME P450 12A4, MITOCHONDRIAL-RELATED"/>
    <property type="match status" value="1"/>
</dbReference>
<dbReference type="InterPro" id="IPR001128">
    <property type="entry name" value="Cyt_P450"/>
</dbReference>
<dbReference type="Pfam" id="PF00067">
    <property type="entry name" value="p450"/>
    <property type="match status" value="1"/>
</dbReference>
<dbReference type="EMBL" id="FNXT01000736">
    <property type="protein sequence ID" value="SZX66762.1"/>
    <property type="molecule type" value="Genomic_DNA"/>
</dbReference>
<keyword evidence="3 5" id="KW-0479">Metal-binding</keyword>
<keyword evidence="6" id="KW-0503">Monooxygenase</keyword>
<evidence type="ECO:0000256" key="1">
    <source>
        <dbReference type="ARBA" id="ARBA00001971"/>
    </source>
</evidence>
<dbReference type="Gene3D" id="1.10.630.10">
    <property type="entry name" value="Cytochrome P450"/>
    <property type="match status" value="1"/>
</dbReference>
<dbReference type="STRING" id="3088.A0A383VPT8"/>
<keyword evidence="8" id="KW-1185">Reference proteome</keyword>
<dbReference type="GO" id="GO:0004497">
    <property type="term" value="F:monooxygenase activity"/>
    <property type="evidence" value="ECO:0007669"/>
    <property type="project" value="UniProtKB-KW"/>
</dbReference>